<protein>
    <recommendedName>
        <fullName evidence="3">PNPLA domain-containing protein</fullName>
    </recommendedName>
</protein>
<gene>
    <name evidence="4" type="ORF">GDO86_002995</name>
</gene>
<evidence type="ECO:0000256" key="1">
    <source>
        <dbReference type="ARBA" id="ARBA00023098"/>
    </source>
</evidence>
<evidence type="ECO:0000313" key="5">
    <source>
        <dbReference type="Proteomes" id="UP000812440"/>
    </source>
</evidence>
<feature type="domain" description="PNPLA" evidence="3">
    <location>
        <begin position="4"/>
        <end position="175"/>
    </location>
</feature>
<dbReference type="AlphaFoldDB" id="A0A8T2K1R8"/>
<evidence type="ECO:0000313" key="4">
    <source>
        <dbReference type="EMBL" id="KAG8450552.1"/>
    </source>
</evidence>
<dbReference type="InterPro" id="IPR002641">
    <property type="entry name" value="PNPLA_dom"/>
</dbReference>
<name>A0A8T2K1R8_9PIPI</name>
<dbReference type="PROSITE" id="PS51635">
    <property type="entry name" value="PNPLA"/>
    <property type="match status" value="1"/>
</dbReference>
<dbReference type="OrthoDB" id="197155at2759"/>
<dbReference type="GO" id="GO:0005737">
    <property type="term" value="C:cytoplasm"/>
    <property type="evidence" value="ECO:0007669"/>
    <property type="project" value="TreeGrafter"/>
</dbReference>
<evidence type="ECO:0000259" key="3">
    <source>
        <dbReference type="PROSITE" id="PS51635"/>
    </source>
</evidence>
<dbReference type="GO" id="GO:0016020">
    <property type="term" value="C:membrane"/>
    <property type="evidence" value="ECO:0007669"/>
    <property type="project" value="TreeGrafter"/>
</dbReference>
<reference evidence="4" key="1">
    <citation type="thesis" date="2020" institute="ProQuest LLC" country="789 East Eisenhower Parkway, Ann Arbor, MI, USA">
        <title>Comparative Genomics and Chromosome Evolution.</title>
        <authorList>
            <person name="Mudd A.B."/>
        </authorList>
    </citation>
    <scope>NUCLEOTIDE SEQUENCE</scope>
    <source>
        <strain evidence="4">Female2</strain>
        <tissue evidence="4">Blood</tissue>
    </source>
</reference>
<comment type="caution">
    <text evidence="4">The sequence shown here is derived from an EMBL/GenBank/DDBJ whole genome shotgun (WGS) entry which is preliminary data.</text>
</comment>
<proteinExistence type="predicted"/>
<sequence length="175" mass="19303">MNNLSFTGYRFLSIYQMGAASALLNHGQKLLNTVKCFAGSFAGSLVATVLLTAPDKMQESKDFLLQCSEDVRKQTLGALTPTYGLLKNFQLGIESILPWNAHVSLASSYVPIFAGFKAITYKGEKWFDGGFTNLTPVFPTGRTIIVPQFSSKVDIRPQDEGHTNFYFTFGKQPSL</sequence>
<organism evidence="4 5">
    <name type="scientific">Hymenochirus boettgeri</name>
    <name type="common">Congo dwarf clawed frog</name>
    <dbReference type="NCBI Taxonomy" id="247094"/>
    <lineage>
        <taxon>Eukaryota</taxon>
        <taxon>Metazoa</taxon>
        <taxon>Chordata</taxon>
        <taxon>Craniata</taxon>
        <taxon>Vertebrata</taxon>
        <taxon>Euteleostomi</taxon>
        <taxon>Amphibia</taxon>
        <taxon>Batrachia</taxon>
        <taxon>Anura</taxon>
        <taxon>Pipoidea</taxon>
        <taxon>Pipidae</taxon>
        <taxon>Pipinae</taxon>
        <taxon>Hymenochirus</taxon>
    </lineage>
</organism>
<accession>A0A8T2K1R8</accession>
<dbReference type="GO" id="GO:0005811">
    <property type="term" value="C:lipid droplet"/>
    <property type="evidence" value="ECO:0007669"/>
    <property type="project" value="TreeGrafter"/>
</dbReference>
<dbReference type="Proteomes" id="UP000812440">
    <property type="component" value="Chromosome 2"/>
</dbReference>
<keyword evidence="5" id="KW-1185">Reference proteome</keyword>
<dbReference type="SUPFAM" id="SSF52151">
    <property type="entry name" value="FabD/lysophospholipase-like"/>
    <property type="match status" value="1"/>
</dbReference>
<dbReference type="GO" id="GO:0019433">
    <property type="term" value="P:triglyceride catabolic process"/>
    <property type="evidence" value="ECO:0007669"/>
    <property type="project" value="TreeGrafter"/>
</dbReference>
<dbReference type="PANTHER" id="PTHR12406:SF7">
    <property type="entry name" value="PATATIN-LIKE PHOSPHOLIPASE DOMAIN-CONTAINING PROTEIN 4"/>
    <property type="match status" value="1"/>
</dbReference>
<dbReference type="GO" id="GO:0055088">
    <property type="term" value="P:lipid homeostasis"/>
    <property type="evidence" value="ECO:0007669"/>
    <property type="project" value="TreeGrafter"/>
</dbReference>
<feature type="non-terminal residue" evidence="4">
    <location>
        <position position="175"/>
    </location>
</feature>
<comment type="caution">
    <text evidence="2">Lacks conserved residue(s) required for the propagation of feature annotation.</text>
</comment>
<evidence type="ECO:0000256" key="2">
    <source>
        <dbReference type="PROSITE-ProRule" id="PRU01161"/>
    </source>
</evidence>
<dbReference type="PANTHER" id="PTHR12406">
    <property type="entry name" value="CALCIUM-INDEPENDENT PHOSPHOLIPASE A2 IPLA2 -RELATED"/>
    <property type="match status" value="1"/>
</dbReference>
<dbReference type="GO" id="GO:0004806">
    <property type="term" value="F:triacylglycerol lipase activity"/>
    <property type="evidence" value="ECO:0007669"/>
    <property type="project" value="TreeGrafter"/>
</dbReference>
<keyword evidence="1" id="KW-0443">Lipid metabolism</keyword>
<dbReference type="EMBL" id="JAACNH010000002">
    <property type="protein sequence ID" value="KAG8450552.1"/>
    <property type="molecule type" value="Genomic_DNA"/>
</dbReference>
<dbReference type="InterPro" id="IPR033562">
    <property type="entry name" value="PLPL"/>
</dbReference>
<dbReference type="InterPro" id="IPR016035">
    <property type="entry name" value="Acyl_Trfase/lysoPLipase"/>
</dbReference>